<evidence type="ECO:0000256" key="1">
    <source>
        <dbReference type="ARBA" id="ARBA00022737"/>
    </source>
</evidence>
<dbReference type="EMBL" id="CAICTM010000208">
    <property type="protein sequence ID" value="CAB9504813.1"/>
    <property type="molecule type" value="Genomic_DNA"/>
</dbReference>
<dbReference type="InterPro" id="IPR052420">
    <property type="entry name" value="Espin/Espin-like"/>
</dbReference>
<gene>
    <name evidence="5" type="ORF">SEMRO_209_G087440.1</name>
</gene>
<keyword evidence="4" id="KW-0812">Transmembrane</keyword>
<feature type="region of interest" description="Disordered" evidence="3">
    <location>
        <begin position="575"/>
        <end position="598"/>
    </location>
</feature>
<evidence type="ECO:0000313" key="6">
    <source>
        <dbReference type="Proteomes" id="UP001153069"/>
    </source>
</evidence>
<dbReference type="GO" id="GO:0051017">
    <property type="term" value="P:actin filament bundle assembly"/>
    <property type="evidence" value="ECO:0007669"/>
    <property type="project" value="TreeGrafter"/>
</dbReference>
<dbReference type="Pfam" id="PF12796">
    <property type="entry name" value="Ank_2"/>
    <property type="match status" value="1"/>
</dbReference>
<feature type="region of interest" description="Disordered" evidence="3">
    <location>
        <begin position="132"/>
        <end position="201"/>
    </location>
</feature>
<sequence length="623" mass="68300">MIAFNASIQDDTNTGLFPLVHNTEAVLFLWAAAFACLTLLVNNVVIGCFEKLRLQLLPFKGSNALSIEKIHDTICPRRRARFFKCVKRCERRKSQQEKQNSQGCDNTNNKAEWNCPFECSFVKIRMPAPLPFRKKRRSKATRDFQPQTEVRATPHPPAEEIPASEVHAGAVVTSSGKSARRRRRKRLATDSSTETEASASTCSSGAALTIPSLPVSSTLVIDLAMMQNWPQLLVNLKADRRGARHRDADGLYPLHWAVSGAPPLYIVEALLRAYPGAVKKVDSEGSNALHFVSHYGGSVAAMELLLNAYPKAISVKDKYGRSPLYHAVDKAAKIDVLEVLAKADPAMVSSPCRPKNYKQLEQEGKSWSYLTPLYLAWANVLTNRQSAGSLTGKIFDKARLLLEIAYRHRHGLASTDHTTMVPLVAAIITLDGFLPKELAEMVIRKASENDLLELDPVSGRNPLALTAGMTNIPPQRAARLIRWLVEACPKAATETDREGRTALGHAAASGKAWEEGLETLFCAAPETLGWVDRKTGLPPPLVAATAPPSNQNIAAEVVMSADPYNLIGVKSLSLRRRASEQPPERDPNDVSGAKSNELANPDAANLSAIYQLMSKDPMWIVRA</sequence>
<keyword evidence="4" id="KW-1133">Transmembrane helix</keyword>
<protein>
    <submittedName>
        <fullName evidence="5">Uncharacterized protein</fullName>
    </submittedName>
</protein>
<reference evidence="5" key="1">
    <citation type="submission" date="2020-06" db="EMBL/GenBank/DDBJ databases">
        <authorList>
            <consortium name="Plant Systems Biology data submission"/>
        </authorList>
    </citation>
    <scope>NUCLEOTIDE SEQUENCE</scope>
    <source>
        <strain evidence="5">D6</strain>
    </source>
</reference>
<feature type="compositionally biased region" description="Low complexity" evidence="3">
    <location>
        <begin position="189"/>
        <end position="201"/>
    </location>
</feature>
<keyword evidence="4" id="KW-0472">Membrane</keyword>
<name>A0A9N8DKT0_9STRA</name>
<feature type="transmembrane region" description="Helical" evidence="4">
    <location>
        <begin position="27"/>
        <end position="49"/>
    </location>
</feature>
<proteinExistence type="predicted"/>
<evidence type="ECO:0000256" key="2">
    <source>
        <dbReference type="ARBA" id="ARBA00023043"/>
    </source>
</evidence>
<keyword evidence="2" id="KW-0040">ANK repeat</keyword>
<organism evidence="5 6">
    <name type="scientific">Seminavis robusta</name>
    <dbReference type="NCBI Taxonomy" id="568900"/>
    <lineage>
        <taxon>Eukaryota</taxon>
        <taxon>Sar</taxon>
        <taxon>Stramenopiles</taxon>
        <taxon>Ochrophyta</taxon>
        <taxon>Bacillariophyta</taxon>
        <taxon>Bacillariophyceae</taxon>
        <taxon>Bacillariophycidae</taxon>
        <taxon>Naviculales</taxon>
        <taxon>Naviculaceae</taxon>
        <taxon>Seminavis</taxon>
    </lineage>
</organism>
<feature type="compositionally biased region" description="Basic and acidic residues" evidence="3">
    <location>
        <begin position="577"/>
        <end position="588"/>
    </location>
</feature>
<dbReference type="GO" id="GO:0005737">
    <property type="term" value="C:cytoplasm"/>
    <property type="evidence" value="ECO:0007669"/>
    <property type="project" value="TreeGrafter"/>
</dbReference>
<dbReference type="GO" id="GO:0051015">
    <property type="term" value="F:actin filament binding"/>
    <property type="evidence" value="ECO:0007669"/>
    <property type="project" value="TreeGrafter"/>
</dbReference>
<accession>A0A9N8DKT0</accession>
<dbReference type="AlphaFoldDB" id="A0A9N8DKT0"/>
<evidence type="ECO:0000256" key="4">
    <source>
        <dbReference type="SAM" id="Phobius"/>
    </source>
</evidence>
<dbReference type="InterPro" id="IPR002110">
    <property type="entry name" value="Ankyrin_rpt"/>
</dbReference>
<dbReference type="Proteomes" id="UP001153069">
    <property type="component" value="Unassembled WGS sequence"/>
</dbReference>
<comment type="caution">
    <text evidence="5">The sequence shown here is derived from an EMBL/GenBank/DDBJ whole genome shotgun (WGS) entry which is preliminary data.</text>
</comment>
<dbReference type="PANTHER" id="PTHR24153:SF8">
    <property type="entry name" value="FORKED, ISOFORM F"/>
    <property type="match status" value="1"/>
</dbReference>
<dbReference type="Gene3D" id="1.25.40.20">
    <property type="entry name" value="Ankyrin repeat-containing domain"/>
    <property type="match status" value="1"/>
</dbReference>
<keyword evidence="6" id="KW-1185">Reference proteome</keyword>
<dbReference type="InterPro" id="IPR036770">
    <property type="entry name" value="Ankyrin_rpt-contain_sf"/>
</dbReference>
<evidence type="ECO:0000256" key="3">
    <source>
        <dbReference type="SAM" id="MobiDB-lite"/>
    </source>
</evidence>
<dbReference type="SUPFAM" id="SSF48403">
    <property type="entry name" value="Ankyrin repeat"/>
    <property type="match status" value="1"/>
</dbReference>
<dbReference type="SMART" id="SM00248">
    <property type="entry name" value="ANK"/>
    <property type="match status" value="3"/>
</dbReference>
<evidence type="ECO:0000313" key="5">
    <source>
        <dbReference type="EMBL" id="CAB9504813.1"/>
    </source>
</evidence>
<dbReference type="PANTHER" id="PTHR24153">
    <property type="entry name" value="ESPIN"/>
    <property type="match status" value="1"/>
</dbReference>
<dbReference type="OrthoDB" id="432281at2759"/>
<keyword evidence="1" id="KW-0677">Repeat</keyword>